<dbReference type="EMBL" id="JAOQNS010000009">
    <property type="protein sequence ID" value="MCW2308914.1"/>
    <property type="molecule type" value="Genomic_DNA"/>
</dbReference>
<feature type="repeat" description="TPR" evidence="5">
    <location>
        <begin position="156"/>
        <end position="189"/>
    </location>
</feature>
<keyword evidence="7" id="KW-0812">Transmembrane</keyword>
<keyword evidence="10" id="KW-1185">Reference proteome</keyword>
<evidence type="ECO:0000256" key="1">
    <source>
        <dbReference type="ARBA" id="ARBA00004196"/>
    </source>
</evidence>
<keyword evidence="3" id="KW-0201">Cytochrome c-type biogenesis</keyword>
<dbReference type="RefSeq" id="WP_264602503.1">
    <property type="nucleotide sequence ID" value="NZ_JAOQNS010000009.1"/>
</dbReference>
<keyword evidence="2" id="KW-0677">Repeat</keyword>
<evidence type="ECO:0000256" key="3">
    <source>
        <dbReference type="ARBA" id="ARBA00022748"/>
    </source>
</evidence>
<feature type="domain" description="Cytochrome c-type biogenesis protein H TPR" evidence="8">
    <location>
        <begin position="150"/>
        <end position="255"/>
    </location>
</feature>
<keyword evidence="6" id="KW-0175">Coiled coil</keyword>
<evidence type="ECO:0000256" key="2">
    <source>
        <dbReference type="ARBA" id="ARBA00022737"/>
    </source>
</evidence>
<comment type="caution">
    <text evidence="9">The sequence shown here is derived from an EMBL/GenBank/DDBJ whole genome shotgun (WGS) entry which is preliminary data.</text>
</comment>
<accession>A0ABT3HF15</accession>
<dbReference type="PROSITE" id="PS50005">
    <property type="entry name" value="TPR"/>
    <property type="match status" value="1"/>
</dbReference>
<proteinExistence type="predicted"/>
<feature type="transmembrane region" description="Helical" evidence="7">
    <location>
        <begin position="91"/>
        <end position="111"/>
    </location>
</feature>
<dbReference type="Pfam" id="PF23914">
    <property type="entry name" value="TPR_CcmH_CycH"/>
    <property type="match status" value="1"/>
</dbReference>
<feature type="coiled-coil region" evidence="6">
    <location>
        <begin position="49"/>
        <end position="76"/>
    </location>
</feature>
<reference evidence="10" key="1">
    <citation type="submission" date="2023-07" db="EMBL/GenBank/DDBJ databases">
        <title>Genome sequencing of Purple Non-Sulfur Bacteria from various extreme environments.</title>
        <authorList>
            <person name="Mayer M."/>
        </authorList>
    </citation>
    <scope>NUCLEOTIDE SEQUENCE [LARGE SCALE GENOMIC DNA]</scope>
    <source>
        <strain evidence="10">DSM 17935</strain>
    </source>
</reference>
<name>A0ABT3HF15_9HYPH</name>
<dbReference type="InterPro" id="IPR019734">
    <property type="entry name" value="TPR_rpt"/>
</dbReference>
<evidence type="ECO:0000256" key="6">
    <source>
        <dbReference type="SAM" id="Coils"/>
    </source>
</evidence>
<comment type="subcellular location">
    <subcellularLocation>
        <location evidence="1">Cell envelope</location>
    </subcellularLocation>
</comment>
<dbReference type="SMART" id="SM00028">
    <property type="entry name" value="TPR"/>
    <property type="match status" value="4"/>
</dbReference>
<evidence type="ECO:0000259" key="8">
    <source>
        <dbReference type="Pfam" id="PF23914"/>
    </source>
</evidence>
<sequence length="477" mass="51460">MTLWIAIGLCLVLAALWLGRPFLRRTAGVVGEADFSISVYRDQLDEIDRDEAEGRIEPAEAEAARAEIEARTLKAAKRLDPVAHVAHRAPLAGALVMLLVAGGSLGLYLLLGVPGLPDQPLAERKAEVLQRRAAGGDRTAQIALLVERTRADPKDFETWWTLGRAYLALDNPTEAAGALKHAVELSDDDPGVLAAYAEAVTLANGNKVSSIAEISFHKVREKRPKDPRARYYLALAKAQRQDFDGALQDWMALKAESAPGAPWLALVRRDIANMARFLKRDLKALMPDATEAELARAGNAAASESSGKDASARIKELEKKLAAEPKDFRGWIELATLRAETGANAKALDALNKARTRYAAAPFILQQLDATARSLGLDNLEVPAVNGPTATDIAAASEMTDETRAAMIDGMVEGLEAKLSEKPDNPNGWIMLIRSYSVLNERARAATALEKARGHFEGNETVLAALDETARELGIGE</sequence>
<dbReference type="Gene3D" id="1.25.40.10">
    <property type="entry name" value="Tetratricopeptide repeat domain"/>
    <property type="match status" value="2"/>
</dbReference>
<organism evidence="9 10">
    <name type="scientific">Rhodobium gokarnense</name>
    <dbReference type="NCBI Taxonomy" id="364296"/>
    <lineage>
        <taxon>Bacteria</taxon>
        <taxon>Pseudomonadati</taxon>
        <taxon>Pseudomonadota</taxon>
        <taxon>Alphaproteobacteria</taxon>
        <taxon>Hyphomicrobiales</taxon>
        <taxon>Rhodobiaceae</taxon>
        <taxon>Rhodobium</taxon>
    </lineage>
</organism>
<dbReference type="PANTHER" id="PTHR47870">
    <property type="entry name" value="CYTOCHROME C-TYPE BIOGENESIS PROTEIN CCMH"/>
    <property type="match status" value="1"/>
</dbReference>
<dbReference type="NCBIfam" id="TIGR03142">
    <property type="entry name" value="cytochro_ccmI"/>
    <property type="match status" value="1"/>
</dbReference>
<dbReference type="InterPro" id="IPR051263">
    <property type="entry name" value="C-type_cytochrome_biogenesis"/>
</dbReference>
<dbReference type="InterPro" id="IPR011990">
    <property type="entry name" value="TPR-like_helical_dom_sf"/>
</dbReference>
<evidence type="ECO:0000313" key="10">
    <source>
        <dbReference type="Proteomes" id="UP001209755"/>
    </source>
</evidence>
<keyword evidence="4 5" id="KW-0802">TPR repeat</keyword>
<evidence type="ECO:0000256" key="7">
    <source>
        <dbReference type="SAM" id="Phobius"/>
    </source>
</evidence>
<keyword evidence="7" id="KW-0472">Membrane</keyword>
<keyword evidence="7" id="KW-1133">Transmembrane helix</keyword>
<dbReference type="InterPro" id="IPR056413">
    <property type="entry name" value="TPR_CcmH_CycH"/>
</dbReference>
<dbReference type="SUPFAM" id="SSF48452">
    <property type="entry name" value="TPR-like"/>
    <property type="match status" value="1"/>
</dbReference>
<evidence type="ECO:0000256" key="4">
    <source>
        <dbReference type="ARBA" id="ARBA00022803"/>
    </source>
</evidence>
<evidence type="ECO:0000256" key="5">
    <source>
        <dbReference type="PROSITE-ProRule" id="PRU00339"/>
    </source>
</evidence>
<dbReference type="PANTHER" id="PTHR47870:SF1">
    <property type="entry name" value="CYTOCHROME C-TYPE BIOGENESIS PROTEIN CCMH"/>
    <property type="match status" value="1"/>
</dbReference>
<protein>
    <submittedName>
        <fullName evidence="9">Cytochrome c-type biogenesis protein CcmH</fullName>
    </submittedName>
</protein>
<evidence type="ECO:0000313" key="9">
    <source>
        <dbReference type="EMBL" id="MCW2308914.1"/>
    </source>
</evidence>
<gene>
    <name evidence="9" type="ORF">M2319_003263</name>
</gene>
<dbReference type="Proteomes" id="UP001209755">
    <property type="component" value="Unassembled WGS sequence"/>
</dbReference>
<dbReference type="InterPro" id="IPR017560">
    <property type="entry name" value="Cyt_c_biogenesis_CcmI"/>
</dbReference>